<dbReference type="Gene3D" id="3.30.450.20">
    <property type="entry name" value="PAS domain"/>
    <property type="match status" value="3"/>
</dbReference>
<comment type="catalytic activity">
    <reaction evidence="1">
        <text>ATP + protein L-histidine = ADP + protein N-phospho-L-histidine.</text>
        <dbReference type="EC" id="2.7.13.3"/>
    </reaction>
</comment>
<dbReference type="InterPro" id="IPR001734">
    <property type="entry name" value="Na/solute_symporter"/>
</dbReference>
<feature type="transmembrane region" description="Helical" evidence="15">
    <location>
        <begin position="338"/>
        <end position="366"/>
    </location>
</feature>
<keyword evidence="12" id="KW-0902">Two-component regulatory system</keyword>
<dbReference type="PANTHER" id="PTHR43065:SF50">
    <property type="entry name" value="HISTIDINE KINASE"/>
    <property type="match status" value="1"/>
</dbReference>
<evidence type="ECO:0000259" key="16">
    <source>
        <dbReference type="PROSITE" id="PS50109"/>
    </source>
</evidence>
<keyword evidence="13 15" id="KW-0472">Membrane</keyword>
<reference evidence="19 20" key="1">
    <citation type="submission" date="2014-02" db="EMBL/GenBank/DDBJ databases">
        <title>Expanding our view of genomic diversity in Candidatus Accumulibacter clades.</title>
        <authorList>
            <person name="Skennerton C.T."/>
            <person name="Barr J.J."/>
            <person name="Slater F.R."/>
            <person name="Bond P.L."/>
            <person name="Tyson G.W."/>
        </authorList>
    </citation>
    <scope>NUCLEOTIDE SEQUENCE [LARGE SCALE GENOMIC DNA]</scope>
    <source>
        <strain evidence="20">BA-92</strain>
    </source>
</reference>
<evidence type="ECO:0000256" key="12">
    <source>
        <dbReference type="ARBA" id="ARBA00023012"/>
    </source>
</evidence>
<dbReference type="SMART" id="SM00086">
    <property type="entry name" value="PAC"/>
    <property type="match status" value="3"/>
</dbReference>
<dbReference type="GO" id="GO:0016020">
    <property type="term" value="C:membrane"/>
    <property type="evidence" value="ECO:0007669"/>
    <property type="project" value="UniProtKB-SubCell"/>
</dbReference>
<dbReference type="InterPro" id="IPR038377">
    <property type="entry name" value="Na/Glc_symporter_sf"/>
</dbReference>
<evidence type="ECO:0000259" key="17">
    <source>
        <dbReference type="PROSITE" id="PS50112"/>
    </source>
</evidence>
<feature type="transmembrane region" description="Helical" evidence="15">
    <location>
        <begin position="12"/>
        <end position="31"/>
    </location>
</feature>
<dbReference type="SUPFAM" id="SSF55874">
    <property type="entry name" value="ATPase domain of HSP90 chaperone/DNA topoisomerase II/histidine kinase"/>
    <property type="match status" value="1"/>
</dbReference>
<feature type="transmembrane region" description="Helical" evidence="15">
    <location>
        <begin position="164"/>
        <end position="185"/>
    </location>
</feature>
<dbReference type="SUPFAM" id="SSF47384">
    <property type="entry name" value="Homodimeric domain of signal transducing histidine kinase"/>
    <property type="match status" value="1"/>
</dbReference>
<dbReference type="InterPro" id="IPR004358">
    <property type="entry name" value="Sig_transdc_His_kin-like_C"/>
</dbReference>
<dbReference type="SMART" id="SM00091">
    <property type="entry name" value="PAS"/>
    <property type="match status" value="3"/>
</dbReference>
<feature type="transmembrane region" description="Helical" evidence="15">
    <location>
        <begin position="416"/>
        <end position="440"/>
    </location>
</feature>
<dbReference type="NCBIfam" id="TIGR00229">
    <property type="entry name" value="sensory_box"/>
    <property type="match status" value="3"/>
</dbReference>
<dbReference type="PATRIC" id="fig|1454003.3.peg.3667"/>
<feature type="transmembrane region" description="Helical" evidence="15">
    <location>
        <begin position="43"/>
        <end position="62"/>
    </location>
</feature>
<dbReference type="InterPro" id="IPR003661">
    <property type="entry name" value="HisK_dim/P_dom"/>
</dbReference>
<dbReference type="InterPro" id="IPR005467">
    <property type="entry name" value="His_kinase_dom"/>
</dbReference>
<dbReference type="InterPro" id="IPR003594">
    <property type="entry name" value="HATPase_dom"/>
</dbReference>
<keyword evidence="7 15" id="KW-0812">Transmembrane</keyword>
<feature type="domain" description="PAC" evidence="18">
    <location>
        <begin position="1060"/>
        <end position="1111"/>
    </location>
</feature>
<dbReference type="Pfam" id="PF13426">
    <property type="entry name" value="PAS_9"/>
    <property type="match status" value="1"/>
</dbReference>
<dbReference type="InterPro" id="IPR013655">
    <property type="entry name" value="PAS_fold_3"/>
</dbReference>
<keyword evidence="14" id="KW-0175">Coiled coil</keyword>
<keyword evidence="9 19" id="KW-0418">Kinase</keyword>
<name>A0A011QFK6_9PROT</name>
<dbReference type="InterPro" id="IPR036097">
    <property type="entry name" value="HisK_dim/P_sf"/>
</dbReference>
<evidence type="ECO:0000256" key="7">
    <source>
        <dbReference type="ARBA" id="ARBA00022692"/>
    </source>
</evidence>
<feature type="transmembrane region" description="Helical" evidence="15">
    <location>
        <begin position="74"/>
        <end position="93"/>
    </location>
</feature>
<dbReference type="Pfam" id="PF02518">
    <property type="entry name" value="HATPase_c"/>
    <property type="match status" value="1"/>
</dbReference>
<dbReference type="InterPro" id="IPR036890">
    <property type="entry name" value="HATPase_C_sf"/>
</dbReference>
<dbReference type="GO" id="GO:0006355">
    <property type="term" value="P:regulation of DNA-templated transcription"/>
    <property type="evidence" value="ECO:0007669"/>
    <property type="project" value="InterPro"/>
</dbReference>
<dbReference type="Pfam" id="PF08447">
    <property type="entry name" value="PAS_3"/>
    <property type="match status" value="1"/>
</dbReference>
<evidence type="ECO:0000259" key="18">
    <source>
        <dbReference type="PROSITE" id="PS50113"/>
    </source>
</evidence>
<dbReference type="SMART" id="SM00387">
    <property type="entry name" value="HATPase_c"/>
    <property type="match status" value="1"/>
</dbReference>
<dbReference type="PRINTS" id="PR00344">
    <property type="entry name" value="BCTRLSENSOR"/>
</dbReference>
<evidence type="ECO:0000256" key="13">
    <source>
        <dbReference type="ARBA" id="ARBA00023136"/>
    </source>
</evidence>
<dbReference type="GO" id="GO:0000155">
    <property type="term" value="F:phosphorelay sensor kinase activity"/>
    <property type="evidence" value="ECO:0007669"/>
    <property type="project" value="InterPro"/>
</dbReference>
<evidence type="ECO:0000256" key="6">
    <source>
        <dbReference type="ARBA" id="ARBA00022679"/>
    </source>
</evidence>
<feature type="transmembrane region" description="Helical" evidence="15">
    <location>
        <begin position="197"/>
        <end position="224"/>
    </location>
</feature>
<feature type="transmembrane region" description="Helical" evidence="15">
    <location>
        <begin position="447"/>
        <end position="469"/>
    </location>
</feature>
<sequence>MNSHGGGFSPLWLLTAILAYVALLLAAGAWAERRAAGGYQAPGQGLIYALSLTVYCTSWTYFGSVGSAANSGMLFATIYLGPTLVMLGSWQVVRRMIHLRQRYRFSSVVDLITQRYGHSVAMGAFITLILLLGMLPYIGLQLRALVETFTVVTGLEHDHEHGGFWHFSDELIVVVVALLTAGFGLRRVDTRERQHGLMAVLAVESLVKLVAFVAVGAFVTWGLFDGFSDLLTRLNADPGLRQRFVDAPLTGSTYVTWMTYLVLSMAAIVFLPRMFHVMVVGNHDERHLLTAMWVFPLYLLLMSLFVLPIAIGGLLLGYPLSAADWLVIRLPFDRGGPALTLLAYLGGFSAALGMIMVACTTMAIMFSNHVVLPLIDRGLIGERLRGGLRPIRWGIVFLMLIAAYRFQEGLANSYLLIQMGLISFAAVLQFVPAAIGGLYWTRANKLGAWWGLALGWLTWAYTLLLPAAIRSGLGDAQWLISGPWAIEFLRPEALFGLDMGSPYANTAFWTLLLNVAGYIVGSLLGQQDDDQSAVAHAYARPFGNSRRRKSDDNGKLRIAYATVGEQIERMFARYLPAHEAAQAIEQVQRGALAEGESSLSGPAYLELTARAERMLAGAIGAAMARKAASETLRLDDRENAALHVALASQVAELHISPQQLREQVDYFRSLQTMGEAHAQAMEEKIAALEEAVQARDVADASRRESEQRFRSLADSAPVMIWMSSSDGESYYNRAWLAFTGRSSDEQARQGWRLGIHPEERAEALALNERMKVLQRGTEQVFRFRRADGEYRHLRVHILPRHAADGTLLGMVGSADDISDLLAAEQTLRRDNDELEARIGERTRELQQSCTDLQEREQTIRTITDSAQDAVVMVDDGGLVSYWNPAAERILGWSKDEALGQRLAEFLLPERFRAAHLQAYADFQQGKPGRILGKTVEMVALNRAGIEIPVDLSLSSTLLKGKLHAIGLLRDITERKLAADALLREKAWSEDVIRLAPSFIIGLGRSGEVILFNDYAERLTGYTRDEVIGRRWSDVFSTPEGRSEDSATIAHALQTGEAINHQAENAILIRSGSRRLVSWTSQIMHEGGEVKMLLSFGVDVTERRRAEDDLKKNYAELKLLNERLEEAQNQLLQSEKMASIGQLAAGVAHEINNPVGFVSSNLQTLKSYSEQMLELIETYQTAATGISDSALLASIAGQREALDIDFLRDDLPALIKESEEGLRRVKKIVEDLKDFSHVSEGDWQYADLNAGLESTLNVVWNEVKYKAQVDKHYASLPPVECLPGQLNQVFMNLIINAVHALDEGRGMGMITLSTGHQENWVWVEVKDNGRGMSEAVQRRIFEPFFTTKPVGKGTGLGMSMSYNIVHKHAGRIELESSPGQGTRIRVWVPVEHPSSEVVQ</sequence>
<feature type="domain" description="PAS" evidence="17">
    <location>
        <begin position="855"/>
        <end position="909"/>
    </location>
</feature>
<feature type="domain" description="Histidine kinase" evidence="16">
    <location>
        <begin position="1145"/>
        <end position="1391"/>
    </location>
</feature>
<feature type="transmembrane region" description="Helical" evidence="15">
    <location>
        <begin position="387"/>
        <end position="404"/>
    </location>
</feature>
<dbReference type="PROSITE" id="PS50112">
    <property type="entry name" value="PAS"/>
    <property type="match status" value="2"/>
</dbReference>
<dbReference type="InterPro" id="IPR013767">
    <property type="entry name" value="PAS_fold"/>
</dbReference>
<feature type="coiled-coil region" evidence="14">
    <location>
        <begin position="1102"/>
        <end position="1136"/>
    </location>
</feature>
<evidence type="ECO:0000256" key="11">
    <source>
        <dbReference type="ARBA" id="ARBA00022989"/>
    </source>
</evidence>
<dbReference type="STRING" id="1454003.AW10_03607"/>
<evidence type="ECO:0000256" key="2">
    <source>
        <dbReference type="ARBA" id="ARBA00004141"/>
    </source>
</evidence>
<evidence type="ECO:0000256" key="9">
    <source>
        <dbReference type="ARBA" id="ARBA00022777"/>
    </source>
</evidence>
<accession>A0A011QFK6</accession>
<evidence type="ECO:0000256" key="15">
    <source>
        <dbReference type="SAM" id="Phobius"/>
    </source>
</evidence>
<dbReference type="InterPro" id="IPR035965">
    <property type="entry name" value="PAS-like_dom_sf"/>
</dbReference>
<evidence type="ECO:0000256" key="1">
    <source>
        <dbReference type="ARBA" id="ARBA00000085"/>
    </source>
</evidence>
<dbReference type="EC" id="2.7.13.3" evidence="4"/>
<dbReference type="EMBL" id="JEMX01000096">
    <property type="protein sequence ID" value="EXI77594.1"/>
    <property type="molecule type" value="Genomic_DNA"/>
</dbReference>
<gene>
    <name evidence="19" type="primary">kinE_3</name>
    <name evidence="19" type="ORF">AW10_03607</name>
</gene>
<dbReference type="CDD" id="cd00082">
    <property type="entry name" value="HisKA"/>
    <property type="match status" value="1"/>
</dbReference>
<dbReference type="SMART" id="SM00388">
    <property type="entry name" value="HisKA"/>
    <property type="match status" value="1"/>
</dbReference>
<feature type="domain" description="PAS" evidence="17">
    <location>
        <begin position="984"/>
        <end position="1055"/>
    </location>
</feature>
<dbReference type="CDD" id="cd10322">
    <property type="entry name" value="SLC5sbd"/>
    <property type="match status" value="1"/>
</dbReference>
<dbReference type="PROSITE" id="PS50283">
    <property type="entry name" value="NA_SOLUT_SYMP_3"/>
    <property type="match status" value="1"/>
</dbReference>
<evidence type="ECO:0000256" key="10">
    <source>
        <dbReference type="ARBA" id="ARBA00022840"/>
    </source>
</evidence>
<dbReference type="Gene3D" id="3.30.565.10">
    <property type="entry name" value="Histidine kinase-like ATPase, C-terminal domain"/>
    <property type="match status" value="1"/>
</dbReference>
<keyword evidence="6 19" id="KW-0808">Transferase</keyword>
<proteinExistence type="inferred from homology"/>
<dbReference type="Gene3D" id="1.10.287.130">
    <property type="match status" value="1"/>
</dbReference>
<dbReference type="GO" id="GO:0005524">
    <property type="term" value="F:ATP binding"/>
    <property type="evidence" value="ECO:0007669"/>
    <property type="project" value="UniProtKB-KW"/>
</dbReference>
<dbReference type="InterPro" id="IPR000700">
    <property type="entry name" value="PAS-assoc_C"/>
</dbReference>
<protein>
    <recommendedName>
        <fullName evidence="4">histidine kinase</fullName>
        <ecNumber evidence="4">2.7.13.3</ecNumber>
    </recommendedName>
</protein>
<dbReference type="InterPro" id="IPR000014">
    <property type="entry name" value="PAS"/>
</dbReference>
<dbReference type="Proteomes" id="UP000021816">
    <property type="component" value="Unassembled WGS sequence"/>
</dbReference>
<dbReference type="Gene3D" id="1.20.1730.10">
    <property type="entry name" value="Sodium/glucose cotransporter"/>
    <property type="match status" value="1"/>
</dbReference>
<comment type="subcellular location">
    <subcellularLocation>
        <location evidence="2">Membrane</location>
        <topology evidence="2">Multi-pass membrane protein</topology>
    </subcellularLocation>
</comment>
<evidence type="ECO:0000313" key="19">
    <source>
        <dbReference type="EMBL" id="EXI77594.1"/>
    </source>
</evidence>
<dbReference type="CDD" id="cd00130">
    <property type="entry name" value="PAS"/>
    <property type="match status" value="3"/>
</dbReference>
<keyword evidence="8" id="KW-0547">Nucleotide-binding</keyword>
<dbReference type="Pfam" id="PF00989">
    <property type="entry name" value="PAS"/>
    <property type="match status" value="1"/>
</dbReference>
<evidence type="ECO:0000256" key="3">
    <source>
        <dbReference type="ARBA" id="ARBA00006434"/>
    </source>
</evidence>
<feature type="transmembrane region" description="Helical" evidence="15">
    <location>
        <begin position="120"/>
        <end position="144"/>
    </location>
</feature>
<dbReference type="InterPro" id="IPR001610">
    <property type="entry name" value="PAC"/>
</dbReference>
<comment type="similarity">
    <text evidence="3">Belongs to the sodium:solute symporter (SSF) (TC 2.A.21) family.</text>
</comment>
<evidence type="ECO:0000256" key="8">
    <source>
        <dbReference type="ARBA" id="ARBA00022741"/>
    </source>
</evidence>
<comment type="caution">
    <text evidence="19">The sequence shown here is derived from an EMBL/GenBank/DDBJ whole genome shotgun (WGS) entry which is preliminary data.</text>
</comment>
<keyword evidence="10" id="KW-0067">ATP-binding</keyword>
<feature type="transmembrane region" description="Helical" evidence="15">
    <location>
        <begin position="254"/>
        <end position="272"/>
    </location>
</feature>
<feature type="coiled-coil region" evidence="14">
    <location>
        <begin position="817"/>
        <end position="844"/>
    </location>
</feature>
<feature type="domain" description="PAC" evidence="18">
    <location>
        <begin position="777"/>
        <end position="829"/>
    </location>
</feature>
<keyword evidence="5" id="KW-0597">Phosphoprotein</keyword>
<evidence type="ECO:0000313" key="20">
    <source>
        <dbReference type="Proteomes" id="UP000021816"/>
    </source>
</evidence>
<dbReference type="SUPFAM" id="SSF55785">
    <property type="entry name" value="PYP-like sensor domain (PAS domain)"/>
    <property type="match status" value="3"/>
</dbReference>
<organism evidence="19 20">
    <name type="scientific">Candidatus Accumulibacter appositus</name>
    <dbReference type="NCBI Taxonomy" id="1454003"/>
    <lineage>
        <taxon>Bacteria</taxon>
        <taxon>Pseudomonadati</taxon>
        <taxon>Pseudomonadota</taxon>
        <taxon>Betaproteobacteria</taxon>
        <taxon>Candidatus Accumulibacter</taxon>
    </lineage>
</organism>
<feature type="transmembrane region" description="Helical" evidence="15">
    <location>
        <begin position="293"/>
        <end position="318"/>
    </location>
</feature>
<dbReference type="PANTHER" id="PTHR43065">
    <property type="entry name" value="SENSOR HISTIDINE KINASE"/>
    <property type="match status" value="1"/>
</dbReference>
<dbReference type="PROSITE" id="PS50113">
    <property type="entry name" value="PAC"/>
    <property type="match status" value="2"/>
</dbReference>
<evidence type="ECO:0000256" key="4">
    <source>
        <dbReference type="ARBA" id="ARBA00012438"/>
    </source>
</evidence>
<keyword evidence="11 15" id="KW-1133">Transmembrane helix</keyword>
<evidence type="ECO:0000256" key="14">
    <source>
        <dbReference type="SAM" id="Coils"/>
    </source>
</evidence>
<dbReference type="GO" id="GO:0022857">
    <property type="term" value="F:transmembrane transporter activity"/>
    <property type="evidence" value="ECO:0007669"/>
    <property type="project" value="InterPro"/>
</dbReference>
<evidence type="ECO:0000256" key="5">
    <source>
        <dbReference type="ARBA" id="ARBA00022553"/>
    </source>
</evidence>
<dbReference type="PROSITE" id="PS50109">
    <property type="entry name" value="HIS_KIN"/>
    <property type="match status" value="1"/>
</dbReference>